<organism evidence="2 3">
    <name type="scientific">Aliiglaciecola litoralis</name>
    <dbReference type="NCBI Taxonomy" id="582857"/>
    <lineage>
        <taxon>Bacteria</taxon>
        <taxon>Pseudomonadati</taxon>
        <taxon>Pseudomonadota</taxon>
        <taxon>Gammaproteobacteria</taxon>
        <taxon>Alteromonadales</taxon>
        <taxon>Alteromonadaceae</taxon>
        <taxon>Aliiglaciecola</taxon>
    </lineage>
</organism>
<dbReference type="EMBL" id="BAAAFD010000001">
    <property type="protein sequence ID" value="GAA0852073.1"/>
    <property type="molecule type" value="Genomic_DNA"/>
</dbReference>
<protein>
    <recommendedName>
        <fullName evidence="1">PAS domain-containing protein</fullName>
    </recommendedName>
</protein>
<feature type="domain" description="PAS" evidence="1">
    <location>
        <begin position="12"/>
        <end position="72"/>
    </location>
</feature>
<name>A0ABN1LBW1_9ALTE</name>
<dbReference type="CDD" id="cd00130">
    <property type="entry name" value="PAS"/>
    <property type="match status" value="1"/>
</dbReference>
<comment type="caution">
    <text evidence="2">The sequence shown here is derived from an EMBL/GenBank/DDBJ whole genome shotgun (WGS) entry which is preliminary data.</text>
</comment>
<sequence length="72" mass="7730">MLAEAVKTQDISDATIYANGNALPIGIMVSDLFGNISYTNPAYKDITGYSAEQSLGNLWAAQIHSLDKPRLA</sequence>
<dbReference type="RefSeq" id="WP_425542528.1">
    <property type="nucleotide sequence ID" value="NZ_BAAAFD010000001.1"/>
</dbReference>
<keyword evidence="3" id="KW-1185">Reference proteome</keyword>
<dbReference type="Pfam" id="PF00989">
    <property type="entry name" value="PAS"/>
    <property type="match status" value="1"/>
</dbReference>
<dbReference type="PROSITE" id="PS50112">
    <property type="entry name" value="PAS"/>
    <property type="match status" value="1"/>
</dbReference>
<dbReference type="InterPro" id="IPR000014">
    <property type="entry name" value="PAS"/>
</dbReference>
<evidence type="ECO:0000313" key="2">
    <source>
        <dbReference type="EMBL" id="GAA0852073.1"/>
    </source>
</evidence>
<dbReference type="Proteomes" id="UP001500359">
    <property type="component" value="Unassembled WGS sequence"/>
</dbReference>
<dbReference type="InterPro" id="IPR013767">
    <property type="entry name" value="PAS_fold"/>
</dbReference>
<dbReference type="Gene3D" id="3.30.450.20">
    <property type="entry name" value="PAS domain"/>
    <property type="match status" value="1"/>
</dbReference>
<dbReference type="InterPro" id="IPR035965">
    <property type="entry name" value="PAS-like_dom_sf"/>
</dbReference>
<reference evidence="2 3" key="1">
    <citation type="journal article" date="2019" name="Int. J. Syst. Evol. Microbiol.">
        <title>The Global Catalogue of Microorganisms (GCM) 10K type strain sequencing project: providing services to taxonomists for standard genome sequencing and annotation.</title>
        <authorList>
            <consortium name="The Broad Institute Genomics Platform"/>
            <consortium name="The Broad Institute Genome Sequencing Center for Infectious Disease"/>
            <person name="Wu L."/>
            <person name="Ma J."/>
        </authorList>
    </citation>
    <scope>NUCLEOTIDE SEQUENCE [LARGE SCALE GENOMIC DNA]</scope>
    <source>
        <strain evidence="2 3">JCM 15896</strain>
    </source>
</reference>
<evidence type="ECO:0000313" key="3">
    <source>
        <dbReference type="Proteomes" id="UP001500359"/>
    </source>
</evidence>
<gene>
    <name evidence="2" type="ORF">GCM10009114_01040</name>
</gene>
<dbReference type="SUPFAM" id="SSF55785">
    <property type="entry name" value="PYP-like sensor domain (PAS domain)"/>
    <property type="match status" value="1"/>
</dbReference>
<dbReference type="NCBIfam" id="TIGR00229">
    <property type="entry name" value="sensory_box"/>
    <property type="match status" value="1"/>
</dbReference>
<evidence type="ECO:0000259" key="1">
    <source>
        <dbReference type="PROSITE" id="PS50112"/>
    </source>
</evidence>
<accession>A0ABN1LBW1</accession>
<proteinExistence type="predicted"/>